<gene>
    <name evidence="3" type="ORF">BECKFW1821A_GA0114235_100185</name>
    <name evidence="4" type="ORF">BECKFW1821B_GA0114236_100650</name>
</gene>
<dbReference type="PANTHER" id="PTHR43597">
    <property type="entry name" value="SULFUR ACCEPTOR PROTEIN CSDE"/>
    <property type="match status" value="1"/>
</dbReference>
<organism evidence="4">
    <name type="scientific">Candidatus Kentrum sp. FW</name>
    <dbReference type="NCBI Taxonomy" id="2126338"/>
    <lineage>
        <taxon>Bacteria</taxon>
        <taxon>Pseudomonadati</taxon>
        <taxon>Pseudomonadota</taxon>
        <taxon>Gammaproteobacteria</taxon>
        <taxon>Candidatus Kentrum</taxon>
    </lineage>
</organism>
<proteinExistence type="inferred from homology"/>
<dbReference type="SUPFAM" id="SSF82649">
    <property type="entry name" value="SufE/NifU"/>
    <property type="match status" value="1"/>
</dbReference>
<name>A0A450SCT5_9GAMM</name>
<dbReference type="Gene3D" id="3.90.1010.10">
    <property type="match status" value="1"/>
</dbReference>
<accession>A0A450SCT5</accession>
<evidence type="ECO:0000313" key="4">
    <source>
        <dbReference type="EMBL" id="VFJ50201.1"/>
    </source>
</evidence>
<evidence type="ECO:0000256" key="1">
    <source>
        <dbReference type="ARBA" id="ARBA00010282"/>
    </source>
</evidence>
<sequence length="187" mass="20941">MFGDTRYSIVKNPSGCVLCIGSEPLAKPGGQNKSKGFAGFFVSSRPRRFHMTVIDQLVEDFELLDTWENRFNYIMELGEKLPLISEEEKTEENLVRGCTSKSWVKGGFTDGTFDFVADSEALIGRGMLSLARMIYTGKTAEEILDIDMLDFANRTGLMEHLTPTRQKGLHALIKRIRDLATQQLAGP</sequence>
<dbReference type="AlphaFoldDB" id="A0A450SCT5"/>
<dbReference type="EMBL" id="CAADFD010000006">
    <property type="protein sequence ID" value="VFJ50201.1"/>
    <property type="molecule type" value="Genomic_DNA"/>
</dbReference>
<dbReference type="Pfam" id="PF02657">
    <property type="entry name" value="SufE"/>
    <property type="match status" value="1"/>
</dbReference>
<dbReference type="InterPro" id="IPR003808">
    <property type="entry name" value="Fe-S_metab-assoc_dom"/>
</dbReference>
<evidence type="ECO:0000259" key="2">
    <source>
        <dbReference type="Pfam" id="PF02657"/>
    </source>
</evidence>
<feature type="domain" description="Fe-S metabolism associated" evidence="2">
    <location>
        <begin position="58"/>
        <end position="178"/>
    </location>
</feature>
<reference evidence="4" key="1">
    <citation type="submission" date="2019-02" db="EMBL/GenBank/DDBJ databases">
        <authorList>
            <person name="Gruber-Vodicka R. H."/>
            <person name="Seah K. B. B."/>
        </authorList>
    </citation>
    <scope>NUCLEOTIDE SEQUENCE</scope>
    <source>
        <strain evidence="4">BECK_BZ106</strain>
        <strain evidence="3">BECK_BZ15</strain>
    </source>
</reference>
<dbReference type="EMBL" id="CAADEW010000001">
    <property type="protein sequence ID" value="VFJ42324.1"/>
    <property type="molecule type" value="Genomic_DNA"/>
</dbReference>
<comment type="similarity">
    <text evidence="1">Belongs to the SufE family.</text>
</comment>
<protein>
    <submittedName>
        <fullName evidence="4">Sulfur transfer protein SufE, Fe-S center assembly</fullName>
    </submittedName>
</protein>
<evidence type="ECO:0000313" key="3">
    <source>
        <dbReference type="EMBL" id="VFJ42324.1"/>
    </source>
</evidence>
<dbReference type="PANTHER" id="PTHR43597:SF5">
    <property type="entry name" value="SUFE-LIKE PROTEIN 2, CHLOROPLASTIC"/>
    <property type="match status" value="1"/>
</dbReference>